<proteinExistence type="predicted"/>
<evidence type="ECO:0000313" key="2">
    <source>
        <dbReference type="Proteomes" id="UP000000423"/>
    </source>
</evidence>
<dbReference type="AlphaFoldDB" id="Q9PRC1"/>
<dbReference type="PROSITE" id="PS51257">
    <property type="entry name" value="PROKAR_LIPOPROTEIN"/>
    <property type="match status" value="1"/>
</dbReference>
<dbReference type="STRING" id="273119.UU024"/>
<name>Q9PRC1_UREPA</name>
<accession>Q9PRC1</accession>
<dbReference type="EnsemblBacteria" id="AAF30429">
    <property type="protein sequence ID" value="AAF30429"/>
    <property type="gene ID" value="UU024"/>
</dbReference>
<dbReference type="Proteomes" id="UP000000423">
    <property type="component" value="Chromosome"/>
</dbReference>
<keyword evidence="2" id="KW-1185">Reference proteome</keyword>
<sequence length="470" mass="55272">MVLIMKISFKFRLINVISMLGLSIIFTTLSSCKNLQQQKPYDTNWLFKNKNWRLNNFFRDPYKIHLEFARQLDNVLNFNELKKRLPKPMQNVHSFTEWSLKIARLLKNDINNVAMLDSIQKMRNHKATVLVIENRNELVNNKENYNKFSILTPSDFPLIYSNPYTEVPGLGLNFPKPINNDISDIIDRYQSIGYNALRTNPLESVLKQTSSFYKTADYVFYMYDSNLFTNNKYKTDGQKREDLFKEILSNKNFYAHKFLRNSRSKIIFIDRSLFWWGSFTMVGQSLIIKELLKIFTNKKTIKKQWSYLPFNKEELINLFDHKPTIKERNLIIKPHYINKNFKLTYGYKIVGTWADSIDHLISFGLKPDAIVDYESFNNINLKTQGVGNYLKELINYDKLEKINKAPNDSEKAEFVDKNFAIYMGPSHLLNSMNKLIMIKNTGSWIISSTQGINDPKTQFKTRINTAKSDF</sequence>
<dbReference type="EMBL" id="AF222894">
    <property type="protein sequence ID" value="AAF30429.1"/>
    <property type="molecule type" value="Genomic_DNA"/>
</dbReference>
<gene>
    <name evidence="1" type="primary">ABCsbp-1</name>
    <name evidence="1" type="ordered locus">UU024</name>
</gene>
<dbReference type="HOGENOM" id="CLU_586520_0_0_14"/>
<reference evidence="1 2" key="1">
    <citation type="journal article" date="2000" name="Nature">
        <title>The complete sequence of the mucosal pathogen Ureaplasma urealyticum.</title>
        <authorList>
            <person name="Glass J.I."/>
            <person name="Lefkowitz E.J."/>
            <person name="Glass J.S."/>
            <person name="Heiner C.R."/>
            <person name="Chen E.Y."/>
            <person name="Cassell G.H."/>
        </authorList>
    </citation>
    <scope>NUCLEOTIDE SEQUENCE [LARGE SCALE GENOMIC DNA]</scope>
    <source>
        <strain evidence="1 2">ATCC 700970</strain>
    </source>
</reference>
<organism evidence="1 2">
    <name type="scientific">Ureaplasma parvum serovar 3 (strain ATCC 700970)</name>
    <dbReference type="NCBI Taxonomy" id="273119"/>
    <lineage>
        <taxon>Bacteria</taxon>
        <taxon>Bacillati</taxon>
        <taxon>Mycoplasmatota</taxon>
        <taxon>Mycoplasmoidales</taxon>
        <taxon>Mycoplasmoidaceae</taxon>
        <taxon>Ureaplasma</taxon>
    </lineage>
</organism>
<evidence type="ECO:0000313" key="1">
    <source>
        <dbReference type="EMBL" id="AAF30429.1"/>
    </source>
</evidence>
<protein>
    <submittedName>
        <fullName evidence="1">Putative ABC substrate-binding protein-iron</fullName>
    </submittedName>
</protein>
<dbReference type="KEGG" id="uur:UU024"/>